<sequence>MAPVDKGLPEVAETPPTENLGDCFSCGEEKTSCAYGGSRGLKLTLLSCFPWKDTEKRFSSEAASRPTTLFSSCRWSLYPEGVLHRPL</sequence>
<protein>
    <submittedName>
        <fullName evidence="1">Uncharacterized protein</fullName>
    </submittedName>
</protein>
<evidence type="ECO:0000313" key="1">
    <source>
        <dbReference type="EMBL" id="MBX48966.1"/>
    </source>
</evidence>
<name>A0A2P2P2D5_RHIMU</name>
<accession>A0A2P2P2D5</accession>
<dbReference type="AlphaFoldDB" id="A0A2P2P2D5"/>
<dbReference type="EMBL" id="GGEC01068482">
    <property type="protein sequence ID" value="MBX48966.1"/>
    <property type="molecule type" value="Transcribed_RNA"/>
</dbReference>
<reference evidence="1" key="1">
    <citation type="submission" date="2018-02" db="EMBL/GenBank/DDBJ databases">
        <title>Rhizophora mucronata_Transcriptome.</title>
        <authorList>
            <person name="Meera S.P."/>
            <person name="Sreeshan A."/>
            <person name="Augustine A."/>
        </authorList>
    </citation>
    <scope>NUCLEOTIDE SEQUENCE</scope>
    <source>
        <tissue evidence="1">Leaf</tissue>
    </source>
</reference>
<organism evidence="1">
    <name type="scientific">Rhizophora mucronata</name>
    <name type="common">Asiatic mangrove</name>
    <dbReference type="NCBI Taxonomy" id="61149"/>
    <lineage>
        <taxon>Eukaryota</taxon>
        <taxon>Viridiplantae</taxon>
        <taxon>Streptophyta</taxon>
        <taxon>Embryophyta</taxon>
        <taxon>Tracheophyta</taxon>
        <taxon>Spermatophyta</taxon>
        <taxon>Magnoliopsida</taxon>
        <taxon>eudicotyledons</taxon>
        <taxon>Gunneridae</taxon>
        <taxon>Pentapetalae</taxon>
        <taxon>rosids</taxon>
        <taxon>fabids</taxon>
        <taxon>Malpighiales</taxon>
        <taxon>Rhizophoraceae</taxon>
        <taxon>Rhizophora</taxon>
    </lineage>
</organism>
<proteinExistence type="predicted"/>